<protein>
    <recommendedName>
        <fullName evidence="7">Beta-galactosidase</fullName>
    </recommendedName>
</protein>
<sequence length="306" mass="34080">MLYPQSNPYRQVTDLAGFWELRFDPEGQGDQAGWANGFEGGRPVAVPASWNDQFEDWRDYLGQVWYQTRFSLPWGYDTARQSISLRFNSVNYIAEVWLNGVRLGQHEGGHLPFEFEVTPHVLPEGNLLVVRVEGELKPDRVPPGNVPLDPRFTFANQSYPPASFDFFPFCGIQRPVLLVAVPNEAIADLTVTTEISGRAGLVRVKVNRFAGDAAIARVSLRGTSVSAETNVVNEAEVMLTVPEAALWSPDSPNLYDLTVELACNSATLDRYSLPIGIRTIRVEGDALLLNGRPIYLKGFGRHEDFP</sequence>
<comment type="similarity">
    <text evidence="1">Belongs to the glycosyl hydrolase 2 family.</text>
</comment>
<dbReference type="Pfam" id="PF00703">
    <property type="entry name" value="Glyco_hydro_2"/>
    <property type="match status" value="1"/>
</dbReference>
<dbReference type="InterPro" id="IPR006102">
    <property type="entry name" value="Ig-like_GH2"/>
</dbReference>
<reference evidence="6" key="1">
    <citation type="journal article" date="2014" name="Front. Microbiol.">
        <title>High frequency of phylogenetically diverse reductive dehalogenase-homologous genes in deep subseafloor sedimentary metagenomes.</title>
        <authorList>
            <person name="Kawai M."/>
            <person name="Futagami T."/>
            <person name="Toyoda A."/>
            <person name="Takaki Y."/>
            <person name="Nishi S."/>
            <person name="Hori S."/>
            <person name="Arai W."/>
            <person name="Tsubouchi T."/>
            <person name="Morono Y."/>
            <person name="Uchiyama I."/>
            <person name="Ito T."/>
            <person name="Fujiyama A."/>
            <person name="Inagaki F."/>
            <person name="Takami H."/>
        </authorList>
    </citation>
    <scope>NUCLEOTIDE SEQUENCE</scope>
    <source>
        <strain evidence="6">Expedition CK06-06</strain>
    </source>
</reference>
<comment type="caution">
    <text evidence="6">The sequence shown here is derived from an EMBL/GenBank/DDBJ whole genome shotgun (WGS) entry which is preliminary data.</text>
</comment>
<dbReference type="GO" id="GO:0004566">
    <property type="term" value="F:beta-glucuronidase activity"/>
    <property type="evidence" value="ECO:0007669"/>
    <property type="project" value="TreeGrafter"/>
</dbReference>
<evidence type="ECO:0000256" key="1">
    <source>
        <dbReference type="ARBA" id="ARBA00007401"/>
    </source>
</evidence>
<dbReference type="PANTHER" id="PTHR10066:SF67">
    <property type="entry name" value="BETA-GLUCURONIDASE"/>
    <property type="match status" value="1"/>
</dbReference>
<keyword evidence="2" id="KW-0378">Hydrolase</keyword>
<dbReference type="Pfam" id="PF02837">
    <property type="entry name" value="Glyco_hydro_2_N"/>
    <property type="match status" value="1"/>
</dbReference>
<dbReference type="Gene3D" id="2.60.120.260">
    <property type="entry name" value="Galactose-binding domain-like"/>
    <property type="match status" value="1"/>
</dbReference>
<keyword evidence="3" id="KW-0326">Glycosidase</keyword>
<dbReference type="Gene3D" id="2.60.40.10">
    <property type="entry name" value="Immunoglobulins"/>
    <property type="match status" value="1"/>
</dbReference>
<dbReference type="SUPFAM" id="SSF51445">
    <property type="entry name" value="(Trans)glycosidases"/>
    <property type="match status" value="1"/>
</dbReference>
<dbReference type="InterPro" id="IPR013783">
    <property type="entry name" value="Ig-like_fold"/>
</dbReference>
<feature type="domain" description="Glycosyl hydrolases family 2 sugar binding" evidence="5">
    <location>
        <begin position="14"/>
        <end position="182"/>
    </location>
</feature>
<evidence type="ECO:0000313" key="6">
    <source>
        <dbReference type="EMBL" id="GAI68599.1"/>
    </source>
</evidence>
<dbReference type="PANTHER" id="PTHR10066">
    <property type="entry name" value="BETA-GLUCURONIDASE"/>
    <property type="match status" value="1"/>
</dbReference>
<evidence type="ECO:0008006" key="7">
    <source>
        <dbReference type="Google" id="ProtNLM"/>
    </source>
</evidence>
<dbReference type="InterPro" id="IPR036156">
    <property type="entry name" value="Beta-gal/glucu_dom_sf"/>
</dbReference>
<dbReference type="SUPFAM" id="SSF49785">
    <property type="entry name" value="Galactose-binding domain-like"/>
    <property type="match status" value="1"/>
</dbReference>
<organism evidence="6">
    <name type="scientific">marine sediment metagenome</name>
    <dbReference type="NCBI Taxonomy" id="412755"/>
    <lineage>
        <taxon>unclassified sequences</taxon>
        <taxon>metagenomes</taxon>
        <taxon>ecological metagenomes</taxon>
    </lineage>
</organism>
<evidence type="ECO:0000259" key="4">
    <source>
        <dbReference type="Pfam" id="PF00703"/>
    </source>
</evidence>
<proteinExistence type="inferred from homology"/>
<feature type="non-terminal residue" evidence="6">
    <location>
        <position position="306"/>
    </location>
</feature>
<name>X1SLE7_9ZZZZ</name>
<accession>X1SLE7</accession>
<dbReference type="GO" id="GO:0030246">
    <property type="term" value="F:carbohydrate binding"/>
    <property type="evidence" value="ECO:0007669"/>
    <property type="project" value="TreeGrafter"/>
</dbReference>
<gene>
    <name evidence="6" type="ORF">S12H4_08997</name>
</gene>
<dbReference type="InterPro" id="IPR008979">
    <property type="entry name" value="Galactose-bd-like_sf"/>
</dbReference>
<dbReference type="EMBL" id="BARW01003567">
    <property type="protein sequence ID" value="GAI68599.1"/>
    <property type="molecule type" value="Genomic_DNA"/>
</dbReference>
<feature type="domain" description="Glycoside hydrolase family 2 immunoglobulin-like beta-sandwich" evidence="4">
    <location>
        <begin position="186"/>
        <end position="278"/>
    </location>
</feature>
<evidence type="ECO:0000256" key="3">
    <source>
        <dbReference type="ARBA" id="ARBA00023295"/>
    </source>
</evidence>
<evidence type="ECO:0000256" key="2">
    <source>
        <dbReference type="ARBA" id="ARBA00022801"/>
    </source>
</evidence>
<dbReference type="GO" id="GO:0005975">
    <property type="term" value="P:carbohydrate metabolic process"/>
    <property type="evidence" value="ECO:0007669"/>
    <property type="project" value="InterPro"/>
</dbReference>
<dbReference type="SUPFAM" id="SSF49303">
    <property type="entry name" value="beta-Galactosidase/glucuronidase domain"/>
    <property type="match status" value="1"/>
</dbReference>
<dbReference type="InterPro" id="IPR017853">
    <property type="entry name" value="GH"/>
</dbReference>
<dbReference type="InterPro" id="IPR006104">
    <property type="entry name" value="Glyco_hydro_2_N"/>
</dbReference>
<dbReference type="GO" id="GO:0019391">
    <property type="term" value="P:glucuronoside catabolic process"/>
    <property type="evidence" value="ECO:0007669"/>
    <property type="project" value="TreeGrafter"/>
</dbReference>
<dbReference type="AlphaFoldDB" id="X1SLE7"/>
<evidence type="ECO:0000259" key="5">
    <source>
        <dbReference type="Pfam" id="PF02837"/>
    </source>
</evidence>